<dbReference type="GeneID" id="61638477"/>
<gene>
    <name evidence="1" type="ORF">NCTC10038_02544</name>
</gene>
<dbReference type="RefSeq" id="WP_053255700.1">
    <property type="nucleotide sequence ID" value="NZ_CP028517.1"/>
</dbReference>
<dbReference type="SUPFAM" id="SSF53448">
    <property type="entry name" value="Nucleotide-diphospho-sugar transferases"/>
    <property type="match status" value="1"/>
</dbReference>
<dbReference type="EMBL" id="LS483372">
    <property type="protein sequence ID" value="SQF91123.1"/>
    <property type="molecule type" value="Genomic_DNA"/>
</dbReference>
<name>A0A1T2ZF77_PSEFL</name>
<dbReference type="Pfam" id="PF04488">
    <property type="entry name" value="Gly_transf_sug"/>
    <property type="match status" value="1"/>
</dbReference>
<accession>A0A1T2ZF77</accession>
<sequence length="1406" mass="153159">MNVTHHATTARLPLSNVANHNQPQLASPLISPPTAADNDAPEVADALDNPTALKKAFGERCNWRELANALRALLEELSQTFPGHLTGDQQIRVAAELAVRLSTLSIPVCEDSDYYQQHQLTPSNLFVKLQAYLAGSGLNVPTTLDEVLALYQTATKHVQTHPLGNFSGALSWPSPMAGVDKQAILDLLNAPDSTLPGLPLADKRKGVLGYLLSAASLSNDDLKKPAEATQMLLGSAAAKALGEAIQTRLGGVATNTSLNDYLLAAIHLSLDPEAVHAPVRNGVAGFDLGQRQQWGKPAAAVIEGFSHHLVKEGRASAQSADLAARVLLARTAPECLVKDIPPSVKYGSIPWTQLAIAAAKLEAQAPGRVLTMTYSEVLAGAENIEIDANLTQYIQREAVINWGVVNGLWNAGQVPSDTEMQGLQRAFSTQQSAVQATATALATPLPNREDMGLALLREAFPGVDDSVFKAKDIVKVSKIPGRPGRFPGEHSMLDIVMQGDKTNADRNEHWETHNQRIPIQAFCEQSTSGKLSVAETFTQHYASAIEAMKKGHSGMAHYLISTLPPEDKQNFEYGELEFFQTNEYTLGTDFWTQTLSKRGHTLDVKITRDGQVNIYRIDTHAGTISKENYKIHTYSPPYDKLETRVANALHKTVRFNPFPTEHSLQAGEKDTLLQTPQVFDSPRTHYISRVFTQSLDLDNDDLLQHARGSTSYDKSAAADDAIGQFLLNLIPFRSAVVNFMKGNVGDGLFDLGTDVVGLVTLGLGKAAQAGKVLAKGLTSLKAATKTARFVGTVAIEALNPLSGASDLLRGAGWLIRRGARLGKEAVNVLKGASGSYDVLKAAGQQHGLAAVGTYTVAEHSLEGGAVFRNGHWYAYDIGKGQPYGAPLKKFQPAVVANAGQVKTLNKSALLGYEATVSPELLRVKGLQANVYVGPNNIEYVKVDGKLYRSTLKDGQRVIQHPDARQADIAVRDLGVAGWEPSASANRLFGGAPDNSPAWKLDENTYVMPIDDVRVNTYPGSFPYSINYDGMNYLATFDTRVGAWSPDAANGIYFWRTGKNKWQRGTLDEMNKAKKIDAHNFKFVDATPPAILQMPENIRPLPKDIHYFWAGGEISEKLVKNIAANTEKMPGFNAIVHVDADTPALFTAIKANLENNAPGITVMNLHEEAFFQPLKNSEMYTYFRQGQGKNLAAASDVARYPLMNKYGGIYLDTDDTIKGAVGSAGLHAGDSDILIGAPVAHTLTDYRLFFNTSNFATQADNPVVTEMIAEMNRRFSNNKAYFQANRPTTGRDANGAVSYTADFRTYESRIFETVGPNMFDDVLKARRPDIYDAGFDKKSKETNLVNGRLRLGKPFNLDTETRQYYADRGISAPSDLQSRVDEAKKHYGAFRDQLQVEVGAEHSWIDS</sequence>
<dbReference type="Proteomes" id="UP000248640">
    <property type="component" value="Chromosome 1"/>
</dbReference>
<evidence type="ECO:0000313" key="2">
    <source>
        <dbReference type="Proteomes" id="UP000248640"/>
    </source>
</evidence>
<evidence type="ECO:0000313" key="1">
    <source>
        <dbReference type="EMBL" id="SQF91123.1"/>
    </source>
</evidence>
<dbReference type="InterPro" id="IPR007577">
    <property type="entry name" value="GlycoTrfase_DXD_sugar-bd_CS"/>
</dbReference>
<dbReference type="GO" id="GO:0016740">
    <property type="term" value="F:transferase activity"/>
    <property type="evidence" value="ECO:0007669"/>
    <property type="project" value="UniProtKB-KW"/>
</dbReference>
<organism evidence="1 2">
    <name type="scientific">Pseudomonas fluorescens</name>
    <dbReference type="NCBI Taxonomy" id="294"/>
    <lineage>
        <taxon>Bacteria</taxon>
        <taxon>Pseudomonadati</taxon>
        <taxon>Pseudomonadota</taxon>
        <taxon>Gammaproteobacteria</taxon>
        <taxon>Pseudomonadales</taxon>
        <taxon>Pseudomonadaceae</taxon>
        <taxon>Pseudomonas</taxon>
    </lineage>
</organism>
<keyword evidence="1" id="KW-0808">Transferase</keyword>
<dbReference type="Gene3D" id="3.90.550.20">
    <property type="match status" value="1"/>
</dbReference>
<protein>
    <submittedName>
        <fullName evidence="1">Sugar-binding domain (DXD), glycosyltransferase family protein</fullName>
    </submittedName>
</protein>
<proteinExistence type="predicted"/>
<reference evidence="1 2" key="1">
    <citation type="submission" date="2018-06" db="EMBL/GenBank/DDBJ databases">
        <authorList>
            <consortium name="Pathogen Informatics"/>
            <person name="Doyle S."/>
        </authorList>
    </citation>
    <scope>NUCLEOTIDE SEQUENCE [LARGE SCALE GENOMIC DNA]</scope>
    <source>
        <strain evidence="1 2">NCTC10038</strain>
    </source>
</reference>
<dbReference type="InterPro" id="IPR029044">
    <property type="entry name" value="Nucleotide-diphossugar_trans"/>
</dbReference>